<accession>A0AA39MVA7</accession>
<keyword evidence="2" id="KW-1185">Reference proteome</keyword>
<proteinExistence type="predicted"/>
<dbReference type="EMBL" id="JAUEPT010000012">
    <property type="protein sequence ID" value="KAK0447155.1"/>
    <property type="molecule type" value="Genomic_DNA"/>
</dbReference>
<evidence type="ECO:0000313" key="1">
    <source>
        <dbReference type="EMBL" id="KAK0447155.1"/>
    </source>
</evidence>
<comment type="caution">
    <text evidence="1">The sequence shown here is derived from an EMBL/GenBank/DDBJ whole genome shotgun (WGS) entry which is preliminary data.</text>
</comment>
<reference evidence="1" key="1">
    <citation type="submission" date="2023-06" db="EMBL/GenBank/DDBJ databases">
        <authorList>
            <consortium name="Lawrence Berkeley National Laboratory"/>
            <person name="Ahrendt S."/>
            <person name="Sahu N."/>
            <person name="Indic B."/>
            <person name="Wong-Bajracharya J."/>
            <person name="Merenyi Z."/>
            <person name="Ke H.-M."/>
            <person name="Monk M."/>
            <person name="Kocsube S."/>
            <person name="Drula E."/>
            <person name="Lipzen A."/>
            <person name="Balint B."/>
            <person name="Henrissat B."/>
            <person name="Andreopoulos B."/>
            <person name="Martin F.M."/>
            <person name="Harder C.B."/>
            <person name="Rigling D."/>
            <person name="Ford K.L."/>
            <person name="Foster G.D."/>
            <person name="Pangilinan J."/>
            <person name="Papanicolaou A."/>
            <person name="Barry K."/>
            <person name="LaButti K."/>
            <person name="Viragh M."/>
            <person name="Koriabine M."/>
            <person name="Yan M."/>
            <person name="Riley R."/>
            <person name="Champramary S."/>
            <person name="Plett K.L."/>
            <person name="Tsai I.J."/>
            <person name="Slot J."/>
            <person name="Sipos G."/>
            <person name="Plett J."/>
            <person name="Nagy L.G."/>
            <person name="Grigoriev I.V."/>
        </authorList>
    </citation>
    <scope>NUCLEOTIDE SEQUENCE</scope>
    <source>
        <strain evidence="1">FPL87.14</strain>
    </source>
</reference>
<evidence type="ECO:0000313" key="2">
    <source>
        <dbReference type="Proteomes" id="UP001175226"/>
    </source>
</evidence>
<sequence length="217" mass="24386">MEHPTKPLSCASLSSVVTCLQYHLENDPIRALQLFQAVAHNVEKVIDWAPACVVDATSPGLQASCDELFWLKDFWTSSSVYIAARDEMIKYKGTTVTSTITRVNGPCHHFITQATLFAEFAQWPSILKKPVSLLSNTHTDAKTQGRFGSDGIYPTILRQEEWSQLVQAIMDWTSIVSAAFLCLSYGRCCATILQTNSLYHRLMFLLREGCIHAKVRR</sequence>
<organism evidence="1 2">
    <name type="scientific">Armillaria borealis</name>
    <dbReference type="NCBI Taxonomy" id="47425"/>
    <lineage>
        <taxon>Eukaryota</taxon>
        <taxon>Fungi</taxon>
        <taxon>Dikarya</taxon>
        <taxon>Basidiomycota</taxon>
        <taxon>Agaricomycotina</taxon>
        <taxon>Agaricomycetes</taxon>
        <taxon>Agaricomycetidae</taxon>
        <taxon>Agaricales</taxon>
        <taxon>Marasmiineae</taxon>
        <taxon>Physalacriaceae</taxon>
        <taxon>Armillaria</taxon>
    </lineage>
</organism>
<name>A0AA39MVA7_9AGAR</name>
<dbReference type="AlphaFoldDB" id="A0AA39MVA7"/>
<gene>
    <name evidence="1" type="ORF">EV421DRAFT_1733717</name>
</gene>
<dbReference type="Proteomes" id="UP001175226">
    <property type="component" value="Unassembled WGS sequence"/>
</dbReference>
<protein>
    <submittedName>
        <fullName evidence="1">Uncharacterized protein</fullName>
    </submittedName>
</protein>